<keyword evidence="4 5" id="KW-0520">NAD</keyword>
<dbReference type="SMART" id="SM01002">
    <property type="entry name" value="AlaDh_PNT_C"/>
    <property type="match status" value="1"/>
</dbReference>
<reference evidence="11 12" key="1">
    <citation type="submission" date="2020-06" db="EMBL/GenBank/DDBJ databases">
        <title>Genome sequence of 2 isolates from Red Sea Mangroves.</title>
        <authorList>
            <person name="Sefrji F."/>
            <person name="Michoud G."/>
            <person name="Merlino G."/>
            <person name="Daffonchio D."/>
        </authorList>
    </citation>
    <scope>NUCLEOTIDE SEQUENCE [LARGE SCALE GENOMIC DNA]</scope>
    <source>
        <strain evidence="11 12">R1DC25</strain>
    </source>
</reference>
<feature type="binding site" evidence="8">
    <location>
        <position position="220"/>
    </location>
    <ligand>
        <name>NAD(+)</name>
        <dbReference type="ChEBI" id="CHEBI:57540"/>
    </ligand>
</feature>
<dbReference type="PANTHER" id="PTHR42795">
    <property type="entry name" value="ALANINE DEHYDROGENASE"/>
    <property type="match status" value="1"/>
</dbReference>
<dbReference type="SUPFAM" id="SSF52283">
    <property type="entry name" value="Formate/glycerate dehydrogenase catalytic domain-like"/>
    <property type="match status" value="1"/>
</dbReference>
<feature type="binding site" evidence="8">
    <location>
        <begin position="298"/>
        <end position="301"/>
    </location>
    <ligand>
        <name>NAD(+)</name>
        <dbReference type="ChEBI" id="CHEBI:57540"/>
    </ligand>
</feature>
<name>A0A7S8C6T3_9HYPH</name>
<gene>
    <name evidence="11" type="primary">ald</name>
    <name evidence="11" type="ORF">HW532_18040</name>
</gene>
<keyword evidence="12" id="KW-1185">Reference proteome</keyword>
<feature type="domain" description="Alanine dehydrogenase/pyridine nucleotide transhydrogenase N-terminal" evidence="10">
    <location>
        <begin position="4"/>
        <end position="137"/>
    </location>
</feature>
<feature type="active site" description="Proton donor/acceptor" evidence="6">
    <location>
        <position position="96"/>
    </location>
</feature>
<comment type="similarity">
    <text evidence="1 5">Belongs to the AlaDH/PNT family.</text>
</comment>
<dbReference type="NCBIfam" id="TIGR00518">
    <property type="entry name" value="alaDH"/>
    <property type="match status" value="1"/>
</dbReference>
<dbReference type="KEGG" id="kmn:HW532_18040"/>
<evidence type="ECO:0000256" key="5">
    <source>
        <dbReference type="PIRNR" id="PIRNR000183"/>
    </source>
</evidence>
<dbReference type="RefSeq" id="WP_213161801.1">
    <property type="nucleotide sequence ID" value="NZ_CP058214.1"/>
</dbReference>
<dbReference type="AlphaFoldDB" id="A0A7S8C6T3"/>
<dbReference type="InterPro" id="IPR036291">
    <property type="entry name" value="NAD(P)-bd_dom_sf"/>
</dbReference>
<protein>
    <recommendedName>
        <fullName evidence="2 5">Alanine dehydrogenase</fullName>
        <ecNumber evidence="2 5">1.4.1.1</ecNumber>
    </recommendedName>
</protein>
<dbReference type="EC" id="1.4.1.1" evidence="2 5"/>
<evidence type="ECO:0000313" key="12">
    <source>
        <dbReference type="Proteomes" id="UP000593594"/>
    </source>
</evidence>
<dbReference type="GO" id="GO:0005886">
    <property type="term" value="C:plasma membrane"/>
    <property type="evidence" value="ECO:0007669"/>
    <property type="project" value="TreeGrafter"/>
</dbReference>
<dbReference type="Proteomes" id="UP000593594">
    <property type="component" value="Chromosome"/>
</dbReference>
<dbReference type="CDD" id="cd05305">
    <property type="entry name" value="L-AlaDH"/>
    <property type="match status" value="1"/>
</dbReference>
<feature type="binding site" evidence="8">
    <location>
        <position position="134"/>
    </location>
    <ligand>
        <name>NAD(+)</name>
        <dbReference type="ChEBI" id="CHEBI:57540"/>
    </ligand>
</feature>
<dbReference type="Gene3D" id="3.40.50.720">
    <property type="entry name" value="NAD(P)-binding Rossmann-like Domain"/>
    <property type="match status" value="2"/>
</dbReference>
<feature type="binding site" evidence="8">
    <location>
        <begin position="267"/>
        <end position="270"/>
    </location>
    <ligand>
        <name>NAD(+)</name>
        <dbReference type="ChEBI" id="CHEBI:57540"/>
    </ligand>
</feature>
<dbReference type="SUPFAM" id="SSF51735">
    <property type="entry name" value="NAD(P)-binding Rossmann-fold domains"/>
    <property type="match status" value="1"/>
</dbReference>
<evidence type="ECO:0000259" key="9">
    <source>
        <dbReference type="SMART" id="SM01002"/>
    </source>
</evidence>
<dbReference type="PANTHER" id="PTHR42795:SF1">
    <property type="entry name" value="ALANINE DEHYDROGENASE"/>
    <property type="match status" value="1"/>
</dbReference>
<dbReference type="SMART" id="SM01003">
    <property type="entry name" value="AlaDh_PNT_N"/>
    <property type="match status" value="1"/>
</dbReference>
<keyword evidence="3 5" id="KW-0560">Oxidoreductase</keyword>
<feature type="binding site" evidence="8">
    <location>
        <begin position="239"/>
        <end position="240"/>
    </location>
    <ligand>
        <name>NAD(+)</name>
        <dbReference type="ChEBI" id="CHEBI:57540"/>
    </ligand>
</feature>
<sequence>MLIGVPKEIKTHEYRVGLTPTSVREATAHGHGVIVETHAGEGIGASDEDYRAAGAEIVGSADDVFARAEMVVKVKEPQAVERKKLKDGQILFTYLHLAPDPDQTHDLVESGAVCIAYETVTGPYGGLPLLAPMSQVAGRMSVQAGAHCLEKEQGGLGLLLGGVPGVPPARVVIVGGGVVGQHAAVIATGMCAEVTILEKNDHTMQMLDARFGPRVKTVFSTRTSVEEEIGQADLVIGAVLIPGAAAPKLVSREMVAGMKQGSVIVDVAIDQGGCAETSHATTHADPTYIVDGVVHYCVANMPGAVARTSAIALNNVTLPYVLKLADKGYKQALAEDPHLLAGLNVYRGRITYKAVAEGLGYDFIEPGTALAA</sequence>
<organism evidence="11 12">
    <name type="scientific">Kaustia mangrovi</name>
    <dbReference type="NCBI Taxonomy" id="2593653"/>
    <lineage>
        <taxon>Bacteria</taxon>
        <taxon>Pseudomonadati</taxon>
        <taxon>Pseudomonadota</taxon>
        <taxon>Alphaproteobacteria</taxon>
        <taxon>Hyphomicrobiales</taxon>
        <taxon>Parvibaculaceae</taxon>
        <taxon>Kaustia</taxon>
    </lineage>
</organism>
<feature type="binding site" evidence="7">
    <location>
        <position position="15"/>
    </location>
    <ligand>
        <name>substrate</name>
    </ligand>
</feature>
<dbReference type="Pfam" id="PF01262">
    <property type="entry name" value="AlaDh_PNT_C"/>
    <property type="match status" value="1"/>
</dbReference>
<feature type="binding site" evidence="7">
    <location>
        <position position="75"/>
    </location>
    <ligand>
        <name>substrate</name>
    </ligand>
</feature>
<accession>A0A7S8C6T3</accession>
<dbReference type="GO" id="GO:0000286">
    <property type="term" value="F:alanine dehydrogenase activity"/>
    <property type="evidence" value="ECO:0007669"/>
    <property type="project" value="UniProtKB-UniRule"/>
</dbReference>
<proteinExistence type="inferred from homology"/>
<keyword evidence="8" id="KW-0547">Nucleotide-binding</keyword>
<evidence type="ECO:0000256" key="3">
    <source>
        <dbReference type="ARBA" id="ARBA00023002"/>
    </source>
</evidence>
<evidence type="ECO:0000256" key="2">
    <source>
        <dbReference type="ARBA" id="ARBA00012897"/>
    </source>
</evidence>
<evidence type="ECO:0000259" key="10">
    <source>
        <dbReference type="SMART" id="SM01003"/>
    </source>
</evidence>
<dbReference type="InterPro" id="IPR007698">
    <property type="entry name" value="AlaDH/PNT_NAD(H)-bd"/>
</dbReference>
<dbReference type="GO" id="GO:0042853">
    <property type="term" value="P:L-alanine catabolic process"/>
    <property type="evidence" value="ECO:0007669"/>
    <property type="project" value="InterPro"/>
</dbReference>
<dbReference type="InterPro" id="IPR008141">
    <property type="entry name" value="Ala_DH"/>
</dbReference>
<dbReference type="FunFam" id="3.40.50.720:FF:000049">
    <property type="entry name" value="Alanine dehydrogenase"/>
    <property type="match status" value="1"/>
</dbReference>
<evidence type="ECO:0000256" key="6">
    <source>
        <dbReference type="PIRSR" id="PIRSR000183-1"/>
    </source>
</evidence>
<feature type="active site" description="Proton donor/acceptor" evidence="6">
    <location>
        <position position="270"/>
    </location>
</feature>
<dbReference type="InterPro" id="IPR007886">
    <property type="entry name" value="AlaDH/PNT_N"/>
</dbReference>
<feature type="domain" description="Alanine dehydrogenase/pyridine nucleotide transhydrogenase NAD(H)-binding" evidence="9">
    <location>
        <begin position="149"/>
        <end position="297"/>
    </location>
</feature>
<dbReference type="GO" id="GO:0000166">
    <property type="term" value="F:nucleotide binding"/>
    <property type="evidence" value="ECO:0007669"/>
    <property type="project" value="UniProtKB-KW"/>
</dbReference>
<evidence type="ECO:0000256" key="1">
    <source>
        <dbReference type="ARBA" id="ARBA00005689"/>
    </source>
</evidence>
<comment type="catalytic activity">
    <reaction evidence="5">
        <text>L-alanine + NAD(+) + H2O = pyruvate + NH4(+) + NADH + H(+)</text>
        <dbReference type="Rhea" id="RHEA:18405"/>
        <dbReference type="ChEBI" id="CHEBI:15361"/>
        <dbReference type="ChEBI" id="CHEBI:15377"/>
        <dbReference type="ChEBI" id="CHEBI:15378"/>
        <dbReference type="ChEBI" id="CHEBI:28938"/>
        <dbReference type="ChEBI" id="CHEBI:57540"/>
        <dbReference type="ChEBI" id="CHEBI:57945"/>
        <dbReference type="ChEBI" id="CHEBI:57972"/>
        <dbReference type="EC" id="1.4.1.1"/>
    </reaction>
</comment>
<evidence type="ECO:0000256" key="8">
    <source>
        <dbReference type="PIRSR" id="PIRSR000183-3"/>
    </source>
</evidence>
<evidence type="ECO:0000256" key="4">
    <source>
        <dbReference type="ARBA" id="ARBA00023027"/>
    </source>
</evidence>
<dbReference type="Pfam" id="PF05222">
    <property type="entry name" value="AlaDh_PNT_N"/>
    <property type="match status" value="1"/>
</dbReference>
<dbReference type="EMBL" id="CP058214">
    <property type="protein sequence ID" value="QPC44432.1"/>
    <property type="molecule type" value="Genomic_DNA"/>
</dbReference>
<evidence type="ECO:0000313" key="11">
    <source>
        <dbReference type="EMBL" id="QPC44432.1"/>
    </source>
</evidence>
<dbReference type="PIRSF" id="PIRSF000183">
    <property type="entry name" value="Alanine_dh"/>
    <property type="match status" value="1"/>
</dbReference>
<evidence type="ECO:0000256" key="7">
    <source>
        <dbReference type="PIRSR" id="PIRSR000183-2"/>
    </source>
</evidence>